<comment type="similarity">
    <text evidence="3 12">Belongs to the FAD-dependent oxidoreductase 2 family. NadB subfamily.</text>
</comment>
<dbReference type="SUPFAM" id="SSF51905">
    <property type="entry name" value="FAD/NAD(P)-binding domain"/>
    <property type="match status" value="1"/>
</dbReference>
<comment type="cofactor">
    <cofactor evidence="1 12">
        <name>FAD</name>
        <dbReference type="ChEBI" id="CHEBI:57692"/>
    </cofactor>
</comment>
<dbReference type="UniPathway" id="UPA00253">
    <property type="reaction ID" value="UER00326"/>
</dbReference>
<dbReference type="SUPFAM" id="SSF46977">
    <property type="entry name" value="Succinate dehydrogenase/fumarate reductase flavoprotein C-terminal domain"/>
    <property type="match status" value="1"/>
</dbReference>
<evidence type="ECO:0000256" key="10">
    <source>
        <dbReference type="ARBA" id="ARBA00048305"/>
    </source>
</evidence>
<dbReference type="Proteomes" id="UP000248646">
    <property type="component" value="Unassembled WGS sequence"/>
</dbReference>
<dbReference type="InterPro" id="IPR027477">
    <property type="entry name" value="Succ_DH/fumarate_Rdtase_cat_sf"/>
</dbReference>
<dbReference type="InterPro" id="IPR015939">
    <property type="entry name" value="Fum_Rdtase/Succ_DH_flav-like_C"/>
</dbReference>
<dbReference type="GO" id="GO:0034628">
    <property type="term" value="P:'de novo' NAD+ biosynthetic process from L-aspartate"/>
    <property type="evidence" value="ECO:0007669"/>
    <property type="project" value="TreeGrafter"/>
</dbReference>
<evidence type="ECO:0000313" key="15">
    <source>
        <dbReference type="EMBL" id="PZX04920.1"/>
    </source>
</evidence>
<dbReference type="NCBIfam" id="TIGR00551">
    <property type="entry name" value="nadB"/>
    <property type="match status" value="1"/>
</dbReference>
<evidence type="ECO:0000256" key="12">
    <source>
        <dbReference type="RuleBase" id="RU362049"/>
    </source>
</evidence>
<evidence type="ECO:0000256" key="7">
    <source>
        <dbReference type="ARBA" id="ARBA00022642"/>
    </source>
</evidence>
<dbReference type="Gene3D" id="1.20.58.100">
    <property type="entry name" value="Fumarate reductase/succinate dehydrogenase flavoprotein-like, C-terminal domain"/>
    <property type="match status" value="1"/>
</dbReference>
<dbReference type="InterPro" id="IPR005288">
    <property type="entry name" value="NadB"/>
</dbReference>
<dbReference type="Pfam" id="PF00890">
    <property type="entry name" value="FAD_binding_2"/>
    <property type="match status" value="1"/>
</dbReference>
<keyword evidence="8 12" id="KW-0274">FAD</keyword>
<dbReference type="PRINTS" id="PR00368">
    <property type="entry name" value="FADPNR"/>
</dbReference>
<dbReference type="PANTHER" id="PTHR42716">
    <property type="entry name" value="L-ASPARTATE OXIDASE"/>
    <property type="match status" value="1"/>
</dbReference>
<comment type="pathway">
    <text evidence="2 12">Cofactor biosynthesis; NAD(+) biosynthesis; iminoaspartate from L-aspartate (oxidase route): step 1/1.</text>
</comment>
<evidence type="ECO:0000259" key="13">
    <source>
        <dbReference type="Pfam" id="PF00890"/>
    </source>
</evidence>
<evidence type="ECO:0000256" key="6">
    <source>
        <dbReference type="ARBA" id="ARBA00022630"/>
    </source>
</evidence>
<keyword evidence="6 12" id="KW-0285">Flavoprotein</keyword>
<dbReference type="EMBL" id="QKZI01000003">
    <property type="protein sequence ID" value="PZX04920.1"/>
    <property type="molecule type" value="Genomic_DNA"/>
</dbReference>
<sequence length="528" mass="57844">MNLKTDVVIIGGGIAALQAARVLGQRFKVHIVTKSELKNSSSYKAQGGIAAVSSPNDHVDLHVADSLQAGVHHHHEENVETLVKSGANVISELIAGGLPVDRKSNGEISLGLEGAHSRSRIIHSGGDGTGRALVEHLLKIMPENVEIHPHEFAYELLLNIDGECIGVRTLHEHTKKTYLASYIIIATGGAGALYSTTSNCSNSFGDGIALAYRAGAEVADMEFVQFHPSLLFVNEKAKGLVSEAVRGAGGRFIDEQGNLLMEGVHPLGDLAPRHITAYEMYKHRKRGKEVYIDISMMTEFTTKFPTITQLCVDNNINLEDGKIPVAPGSHFLMGGIVADATGQTTIPRLFAIGEAACTGVHGANRLASNSLLEGITFGKSMAEFILTSFSTQTNYHKKNIKDQTIPIKLLTKQELQLKMMESAGIVRSHKGLSNFQKQLPTLRQCSKLRFVGETSEEIEIYFMHIVASLIVNAAILRTESRGAHIRADYSETNFLWQDNWIITQLDTMKVRKGLYEHHQARRHVEAIF</sequence>
<dbReference type="SUPFAM" id="SSF56425">
    <property type="entry name" value="Succinate dehydrogenase/fumarate reductase flavoprotein, catalytic domain"/>
    <property type="match status" value="1"/>
</dbReference>
<keyword evidence="7 12" id="KW-0662">Pyridine nucleotide biosynthesis</keyword>
<name>A0A2W7MFW8_9BACI</name>
<gene>
    <name evidence="15" type="ORF">C7437_103171</name>
</gene>
<dbReference type="PANTHER" id="PTHR42716:SF2">
    <property type="entry name" value="L-ASPARTATE OXIDASE, CHLOROPLASTIC"/>
    <property type="match status" value="1"/>
</dbReference>
<dbReference type="AlphaFoldDB" id="A0A2W7MFW8"/>
<evidence type="ECO:0000256" key="5">
    <source>
        <dbReference type="ARBA" id="ARBA00021901"/>
    </source>
</evidence>
<dbReference type="Pfam" id="PF02910">
    <property type="entry name" value="Succ_DH_flav_C"/>
    <property type="match status" value="1"/>
</dbReference>
<comment type="caution">
    <text evidence="15">The sequence shown here is derived from an EMBL/GenBank/DDBJ whole genome shotgun (WGS) entry which is preliminary data.</text>
</comment>
<dbReference type="InterPro" id="IPR003953">
    <property type="entry name" value="FAD-dep_OxRdtase_2_FAD-bd"/>
</dbReference>
<feature type="domain" description="FAD-dependent oxidoreductase 2 FAD-binding" evidence="13">
    <location>
        <begin position="6"/>
        <end position="371"/>
    </location>
</feature>
<dbReference type="GO" id="GO:0008734">
    <property type="term" value="F:L-aspartate oxidase activity"/>
    <property type="evidence" value="ECO:0007669"/>
    <property type="project" value="UniProtKB-UniRule"/>
</dbReference>
<dbReference type="GO" id="GO:0033765">
    <property type="term" value="F:steroid dehydrogenase activity, acting on the CH-CH group of donors"/>
    <property type="evidence" value="ECO:0007669"/>
    <property type="project" value="UniProtKB-ARBA"/>
</dbReference>
<evidence type="ECO:0000256" key="1">
    <source>
        <dbReference type="ARBA" id="ARBA00001974"/>
    </source>
</evidence>
<proteinExistence type="inferred from homology"/>
<accession>A0A2W7MFW8</accession>
<protein>
    <recommendedName>
        <fullName evidence="5 11">L-aspartate oxidase</fullName>
        <ecNumber evidence="4 11">1.4.3.16</ecNumber>
    </recommendedName>
</protein>
<feature type="domain" description="Fumarate reductase/succinate dehydrogenase flavoprotein-like C-terminal" evidence="14">
    <location>
        <begin position="413"/>
        <end position="493"/>
    </location>
</feature>
<reference evidence="15 16" key="1">
    <citation type="submission" date="2018-06" db="EMBL/GenBank/DDBJ databases">
        <title>Genomic Encyclopedia of Type Strains, Phase IV (KMG-IV): sequencing the most valuable type-strain genomes for metagenomic binning, comparative biology and taxonomic classification.</title>
        <authorList>
            <person name="Goeker M."/>
        </authorList>
    </citation>
    <scope>NUCLEOTIDE SEQUENCE [LARGE SCALE GENOMIC DNA]</scope>
    <source>
        <strain evidence="15 16">DSM 5</strain>
    </source>
</reference>
<keyword evidence="16" id="KW-1185">Reference proteome</keyword>
<dbReference type="Gene3D" id="3.50.50.60">
    <property type="entry name" value="FAD/NAD(P)-binding domain"/>
    <property type="match status" value="1"/>
</dbReference>
<comment type="subcellular location">
    <subcellularLocation>
        <location evidence="12">Cytoplasm</location>
    </subcellularLocation>
</comment>
<evidence type="ECO:0000259" key="14">
    <source>
        <dbReference type="Pfam" id="PF02910"/>
    </source>
</evidence>
<dbReference type="EC" id="1.4.3.16" evidence="4 11"/>
<dbReference type="GO" id="GO:0005737">
    <property type="term" value="C:cytoplasm"/>
    <property type="evidence" value="ECO:0007669"/>
    <property type="project" value="UniProtKB-SubCell"/>
</dbReference>
<dbReference type="RefSeq" id="WP_111439568.1">
    <property type="nucleotide sequence ID" value="NZ_QKZI01000003.1"/>
</dbReference>
<comment type="catalytic activity">
    <reaction evidence="10">
        <text>L-aspartate + O2 = iminosuccinate + H2O2</text>
        <dbReference type="Rhea" id="RHEA:25876"/>
        <dbReference type="ChEBI" id="CHEBI:15379"/>
        <dbReference type="ChEBI" id="CHEBI:16240"/>
        <dbReference type="ChEBI" id="CHEBI:29991"/>
        <dbReference type="ChEBI" id="CHEBI:77875"/>
        <dbReference type="EC" id="1.4.3.16"/>
    </reaction>
    <physiologicalReaction direction="left-to-right" evidence="10">
        <dbReference type="Rhea" id="RHEA:25877"/>
    </physiologicalReaction>
</comment>
<evidence type="ECO:0000256" key="2">
    <source>
        <dbReference type="ARBA" id="ARBA00004950"/>
    </source>
</evidence>
<evidence type="ECO:0000256" key="8">
    <source>
        <dbReference type="ARBA" id="ARBA00022827"/>
    </source>
</evidence>
<organism evidence="15 16">
    <name type="scientific">Psychrobacillus insolitus</name>
    <dbReference type="NCBI Taxonomy" id="1461"/>
    <lineage>
        <taxon>Bacteria</taxon>
        <taxon>Bacillati</taxon>
        <taxon>Bacillota</taxon>
        <taxon>Bacilli</taxon>
        <taxon>Bacillales</taxon>
        <taxon>Bacillaceae</taxon>
        <taxon>Psychrobacillus</taxon>
    </lineage>
</organism>
<dbReference type="OrthoDB" id="9811865at2"/>
<evidence type="ECO:0000256" key="3">
    <source>
        <dbReference type="ARBA" id="ARBA00008562"/>
    </source>
</evidence>
<dbReference type="InterPro" id="IPR036188">
    <property type="entry name" value="FAD/NAD-bd_sf"/>
</dbReference>
<dbReference type="InterPro" id="IPR037099">
    <property type="entry name" value="Fum_R/Succ_DH_flav-like_C_sf"/>
</dbReference>
<comment type="function">
    <text evidence="12">Catalyzes the oxidation of L-aspartate to iminoaspartate.</text>
</comment>
<evidence type="ECO:0000256" key="9">
    <source>
        <dbReference type="ARBA" id="ARBA00023002"/>
    </source>
</evidence>
<keyword evidence="9 12" id="KW-0560">Oxidoreductase</keyword>
<evidence type="ECO:0000256" key="4">
    <source>
        <dbReference type="ARBA" id="ARBA00012173"/>
    </source>
</evidence>
<dbReference type="Gene3D" id="3.90.700.10">
    <property type="entry name" value="Succinate dehydrogenase/fumarate reductase flavoprotein, catalytic domain"/>
    <property type="match status" value="1"/>
</dbReference>
<evidence type="ECO:0000256" key="11">
    <source>
        <dbReference type="NCBIfam" id="TIGR00551"/>
    </source>
</evidence>
<evidence type="ECO:0000313" key="16">
    <source>
        <dbReference type="Proteomes" id="UP000248646"/>
    </source>
</evidence>